<reference evidence="16" key="1">
    <citation type="submission" date="2017-02" db="UniProtKB">
        <authorList>
            <consortium name="WormBaseParasite"/>
        </authorList>
    </citation>
    <scope>IDENTIFICATION</scope>
</reference>
<evidence type="ECO:0000256" key="3">
    <source>
        <dbReference type="ARBA" id="ARBA00010682"/>
    </source>
</evidence>
<protein>
    <recommendedName>
        <fullName evidence="11">CDP-diacylglycerol--glycerol-3-phosphate 3-phosphatidyltransferase</fullName>
        <ecNumber evidence="11">2.7.8.5</ecNumber>
    </recommendedName>
</protein>
<dbReference type="GO" id="GO:0005524">
    <property type="term" value="F:ATP binding"/>
    <property type="evidence" value="ECO:0007669"/>
    <property type="project" value="UniProtKB-KW"/>
</dbReference>
<dbReference type="OrthoDB" id="10250191at2759"/>
<proteinExistence type="inferred from homology"/>
<keyword evidence="12" id="KW-1133">Transmembrane helix</keyword>
<evidence type="ECO:0000256" key="11">
    <source>
        <dbReference type="RuleBase" id="RU365024"/>
    </source>
</evidence>
<dbReference type="Proteomes" id="UP000276776">
    <property type="component" value="Unassembled WGS sequence"/>
</dbReference>
<evidence type="ECO:0000313" key="16">
    <source>
        <dbReference type="WBParaSite" id="TCLT_0001016301-mRNA-1"/>
    </source>
</evidence>
<comment type="function">
    <text evidence="1 11">Functions in the biosynthesis of the anionic phospholipids phosphatidylglycerol and cardiolipin.</text>
</comment>
<evidence type="ECO:0000256" key="9">
    <source>
        <dbReference type="ARBA" id="ARBA00023264"/>
    </source>
</evidence>
<dbReference type="CDD" id="cd09137">
    <property type="entry name" value="PLDc_PGS1_euk_2"/>
    <property type="match status" value="1"/>
</dbReference>
<name>A0A0N5DAG6_THECL</name>
<dbReference type="Gene3D" id="3.30.870.10">
    <property type="entry name" value="Endonuclease Chain A"/>
    <property type="match status" value="2"/>
</dbReference>
<keyword evidence="11" id="KW-0496">Mitochondrion</keyword>
<dbReference type="EC" id="2.7.8.5" evidence="11"/>
<comment type="catalytic activity">
    <reaction evidence="10 11">
        <text>a CDP-1,2-diacyl-sn-glycerol + sn-glycerol 3-phosphate = a 1,2-diacyl-sn-glycero-3-phospho-(1'-sn-glycero-3'-phosphate) + CMP + H(+)</text>
        <dbReference type="Rhea" id="RHEA:12593"/>
        <dbReference type="ChEBI" id="CHEBI:15378"/>
        <dbReference type="ChEBI" id="CHEBI:57597"/>
        <dbReference type="ChEBI" id="CHEBI:58332"/>
        <dbReference type="ChEBI" id="CHEBI:60110"/>
        <dbReference type="ChEBI" id="CHEBI:60377"/>
        <dbReference type="EC" id="2.7.8.5"/>
    </reaction>
</comment>
<reference evidence="14 15" key="2">
    <citation type="submission" date="2018-11" db="EMBL/GenBank/DDBJ databases">
        <authorList>
            <consortium name="Pathogen Informatics"/>
        </authorList>
    </citation>
    <scope>NUCLEOTIDE SEQUENCE [LARGE SCALE GENOMIC DNA]</scope>
</reference>
<feature type="domain" description="PLD phosphodiesterase" evidence="13">
    <location>
        <begin position="140"/>
        <end position="166"/>
    </location>
</feature>
<dbReference type="InterPro" id="IPR016270">
    <property type="entry name" value="PGS1"/>
</dbReference>
<feature type="transmembrane region" description="Helical" evidence="12">
    <location>
        <begin position="588"/>
        <end position="609"/>
    </location>
</feature>
<sequence length="726" mass="83589">MENLFGGVKLNELDWLPKNAPYVEVEPKHVQIIGTPTEFYEKLIVLIRGAKERIVISTLYMGNSNYENQLADELVKALDINPDMKMSILLDCLRGTRGGVKNSSISLLKRLVPRASVYLFHTPFLRGLKKMMLPERVNEVVGLQHIKLLVFDNDVIITGANLSKTYFTDRQDRYILIENCPKLANFVHLFVEAIGSSSFKLNVQGTITLAEKCFVHPFKGSLTAYRKMLRERVMTAISVLEKTNSEVDYSMGTRIYPLIQMSVASINQEFEFLKSVLSRQNDLLSLTLSSGYFNFTDSYINFITMHRCYDMDIVYASPQANGFYQASGLSGFIPLIYVFISRLFYNIMLPKVRLFEYNRPGWSYHVKGMWVDIKRSVFSATLIGSSNFGHRSVHRDLETQFLIVTDDERLKRNLKEERLRMLNYAAKVDSSTFLRRDHLVPFWIRWISRFVMVLLQGLICGRVLMNSLAQKGAAPVVATSHRVRTFRRKGNHHRNDDGAVNPYEASELLQRLGGCSVRHFSSKTSASASQSLEELLKDEVWIPVYRFRGIHYGALATKTKLALTVSSIALVPYKWWQYSQDNISSDQLLYVLSFASFTTLALFFLSRFFGRMIGVISMNATNDYIRVGYLSFWGNRRNKYMKLEDVVPLNEASTSISDKVTRFQQYGSYVYSFKFNFLYISLITTNFRISTVVHRNFMCEVFCYCKVYHNACSENVEKIYNCRSIS</sequence>
<evidence type="ECO:0000313" key="15">
    <source>
        <dbReference type="Proteomes" id="UP000276776"/>
    </source>
</evidence>
<organism evidence="16">
    <name type="scientific">Thelazia callipaeda</name>
    <name type="common">Oriental eyeworm</name>
    <name type="synonym">Parasitic nematode</name>
    <dbReference type="NCBI Taxonomy" id="103827"/>
    <lineage>
        <taxon>Eukaryota</taxon>
        <taxon>Metazoa</taxon>
        <taxon>Ecdysozoa</taxon>
        <taxon>Nematoda</taxon>
        <taxon>Chromadorea</taxon>
        <taxon>Rhabditida</taxon>
        <taxon>Spirurina</taxon>
        <taxon>Spiruromorpha</taxon>
        <taxon>Thelazioidea</taxon>
        <taxon>Thelaziidae</taxon>
        <taxon>Thelazia</taxon>
    </lineage>
</organism>
<dbReference type="GO" id="GO:0008444">
    <property type="term" value="F:CDP-diacylglycerol-glycerol-3-phosphate 3-phosphatidyltransferase activity"/>
    <property type="evidence" value="ECO:0007669"/>
    <property type="project" value="UniProtKB-EC"/>
</dbReference>
<keyword evidence="15" id="KW-1185">Reference proteome</keyword>
<keyword evidence="11" id="KW-0067">ATP-binding</keyword>
<evidence type="ECO:0000256" key="2">
    <source>
        <dbReference type="ARBA" id="ARBA00005042"/>
    </source>
</evidence>
<dbReference type="WBParaSite" id="TCLT_0001016301-mRNA-1">
    <property type="protein sequence ID" value="TCLT_0001016301-mRNA-1"/>
    <property type="gene ID" value="TCLT_0001016301"/>
</dbReference>
<keyword evidence="12" id="KW-0472">Membrane</keyword>
<evidence type="ECO:0000256" key="7">
    <source>
        <dbReference type="ARBA" id="ARBA00023098"/>
    </source>
</evidence>
<dbReference type="UniPathway" id="UPA00084">
    <property type="reaction ID" value="UER00503"/>
</dbReference>
<keyword evidence="5 11" id="KW-0808">Transferase</keyword>
<comment type="pathway">
    <text evidence="2 11">Phospholipid metabolism; phosphatidylglycerol biosynthesis; phosphatidylglycerol from CDP-diacylglycerol: step 1/2.</text>
</comment>
<keyword evidence="8 11" id="KW-0594">Phospholipid biosynthesis</keyword>
<keyword evidence="7 11" id="KW-0443">Lipid metabolism</keyword>
<dbReference type="OMA" id="VWIPVYR"/>
<dbReference type="InterPro" id="IPR001736">
    <property type="entry name" value="PLipase_D/transphosphatidylase"/>
</dbReference>
<comment type="subcellular location">
    <subcellularLocation>
        <location evidence="11">Mitochondrion</location>
    </subcellularLocation>
</comment>
<evidence type="ECO:0000313" key="14">
    <source>
        <dbReference type="EMBL" id="VDN07829.1"/>
    </source>
</evidence>
<evidence type="ECO:0000256" key="1">
    <source>
        <dbReference type="ARBA" id="ARBA00003537"/>
    </source>
</evidence>
<evidence type="ECO:0000256" key="6">
    <source>
        <dbReference type="ARBA" id="ARBA00022737"/>
    </source>
</evidence>
<dbReference type="PROSITE" id="PS50035">
    <property type="entry name" value="PLD"/>
    <property type="match status" value="1"/>
</dbReference>
<feature type="transmembrane region" description="Helical" evidence="12">
    <location>
        <begin position="323"/>
        <end position="345"/>
    </location>
</feature>
<evidence type="ECO:0000256" key="12">
    <source>
        <dbReference type="SAM" id="Phobius"/>
    </source>
</evidence>
<dbReference type="SUPFAM" id="SSF56024">
    <property type="entry name" value="Phospholipase D/nuclease"/>
    <property type="match status" value="2"/>
</dbReference>
<keyword evidence="6" id="KW-0677">Repeat</keyword>
<dbReference type="CDD" id="cd09135">
    <property type="entry name" value="PLDc_PGS1_euk_1"/>
    <property type="match status" value="1"/>
</dbReference>
<evidence type="ECO:0000256" key="8">
    <source>
        <dbReference type="ARBA" id="ARBA00023209"/>
    </source>
</evidence>
<keyword evidence="4 11" id="KW-0444">Lipid biosynthesis</keyword>
<evidence type="ECO:0000259" key="13">
    <source>
        <dbReference type="PROSITE" id="PS50035"/>
    </source>
</evidence>
<evidence type="ECO:0000256" key="5">
    <source>
        <dbReference type="ARBA" id="ARBA00022679"/>
    </source>
</evidence>
<comment type="similarity">
    <text evidence="3 11">Belongs to the CDP-alcohol phosphatidyltransferase class-II family.</text>
</comment>
<dbReference type="SMART" id="SM00155">
    <property type="entry name" value="PLDc"/>
    <property type="match status" value="2"/>
</dbReference>
<keyword evidence="9 11" id="KW-1208">Phospholipid metabolism</keyword>
<feature type="transmembrane region" description="Helical" evidence="12">
    <location>
        <begin position="555"/>
        <end position="576"/>
    </location>
</feature>
<evidence type="ECO:0000256" key="10">
    <source>
        <dbReference type="ARBA" id="ARBA00048586"/>
    </source>
</evidence>
<keyword evidence="12" id="KW-0812">Transmembrane</keyword>
<dbReference type="GO" id="GO:0032049">
    <property type="term" value="P:cardiolipin biosynthetic process"/>
    <property type="evidence" value="ECO:0007669"/>
    <property type="project" value="InterPro"/>
</dbReference>
<dbReference type="STRING" id="103827.A0A0N5DAG6"/>
<evidence type="ECO:0000256" key="4">
    <source>
        <dbReference type="ARBA" id="ARBA00022516"/>
    </source>
</evidence>
<dbReference type="PANTHER" id="PTHR12586:SF1">
    <property type="entry name" value="CDP-DIACYLGLYCEROL--GLYCEROL-3-PHOSPHATE 3-PHOSPHATIDYLTRANSFERASE, MITOCHONDRIAL"/>
    <property type="match status" value="1"/>
</dbReference>
<dbReference type="EMBL" id="UYYF01004994">
    <property type="protein sequence ID" value="VDN07829.1"/>
    <property type="molecule type" value="Genomic_DNA"/>
</dbReference>
<accession>A0A0N5DAG6</accession>
<dbReference type="GO" id="GO:0005739">
    <property type="term" value="C:mitochondrion"/>
    <property type="evidence" value="ECO:0007669"/>
    <property type="project" value="UniProtKB-SubCell"/>
</dbReference>
<dbReference type="PANTHER" id="PTHR12586">
    <property type="entry name" value="CDP-DIACYLGLYCEROL--SERINE O-PHOSPHATIDYLTRANSFERASE"/>
    <property type="match status" value="1"/>
</dbReference>
<keyword evidence="11" id="KW-0547">Nucleotide-binding</keyword>
<dbReference type="AlphaFoldDB" id="A0A0N5DAG6"/>
<gene>
    <name evidence="14" type="ORF">TCLT_LOCUS10152</name>
</gene>